<evidence type="ECO:0000313" key="20">
    <source>
        <dbReference type="Proteomes" id="UP001108240"/>
    </source>
</evidence>
<dbReference type="InterPro" id="IPR002126">
    <property type="entry name" value="Cadherin-like_dom"/>
</dbReference>
<feature type="domain" description="Cadherin" evidence="18">
    <location>
        <begin position="371"/>
        <end position="466"/>
    </location>
</feature>
<dbReference type="PROSITE" id="PS50025">
    <property type="entry name" value="LAM_G_DOMAIN"/>
    <property type="match status" value="1"/>
</dbReference>
<evidence type="ECO:0000256" key="14">
    <source>
        <dbReference type="PROSITE-ProRule" id="PRU00076"/>
    </source>
</evidence>
<feature type="domain" description="Cadherin" evidence="18">
    <location>
        <begin position="1759"/>
        <end position="1872"/>
    </location>
</feature>
<feature type="domain" description="Cadherin" evidence="18">
    <location>
        <begin position="1450"/>
        <end position="1555"/>
    </location>
</feature>
<feature type="domain" description="Cadherin" evidence="18">
    <location>
        <begin position="3191"/>
        <end position="3297"/>
    </location>
</feature>
<feature type="domain" description="Cadherin" evidence="18">
    <location>
        <begin position="1873"/>
        <end position="1969"/>
    </location>
</feature>
<dbReference type="FunFam" id="2.60.40.60:FF:000037">
    <property type="entry name" value="FAT atypical cadherin 1"/>
    <property type="match status" value="1"/>
</dbReference>
<sequence>ISDSINTRIHLTSFSLLLLHLLPCLGQLQEPGSSTFQFTASIYNATIYENSAARTFIRTEVKMGISLSKLSPLDIKYSIESGDDEGLFQAEEFVLGDFCFLRIRTNGGSAAILNREVHNNYTLTVKATSKGGLEAYVTVNVQIMDMNDLRPLFSPTSYTTVISESAPLGASVAQVTATDADIGSNGEFYYFFREDVEEFAVHPTSGVVSLTAKVNADKNSRFDLEVLAVDRGMKVYGNSGISSTAKLVISVVRINEYAPTLTAVTRYPLISDKEPVYAIVTVEDLDEGPNGEIEWVAIIAGDPQEQFVFDRAPLGNEYKLKMSEPVNWDKFPYGCNLTFQAKDRGTPPRLSNTQSVQLLVKKPQSVQVSFEKKIYNTSVTEIAPRGTIIETVRISPRPPVVSYALSLTSDSVYFIINPFTGVISTAQQFTTLNQELFDLEVMETVSGLTAKVQITVEDANDNYPVFTSTSYKVSINESIPIGTIILTVTAVDDDKGDNGCITYSIASVQPLPFIINQNTGELMTSKELDFESSLETYVFAVRASDWGSPYRREGEVNVTVQVLNINDNQPLFERVSCKGTIGRDFPVGQTIIIMSAIDIDELVLVKYEILSGNEQDIFTLNPDSGMLSLIRPLSAMSVKNEQFNLKIAASDGELLSKPTFVNISLVKGRMPARSFSCRDTNVAQKLAEKVLKRATAISKSKVEEGYTDLFSINRQTPQFESFPSDIVVREDMPMGTSVLQVNTNDGDTGFNGRILHAISDGNVDSCFNIDMESGLIYIYQPLDRERSDRYLLNITIYDLGLPQRSSWRLLTVNIDDVNDNSPKFSRESYTAIIPENAAVGTEVIQVTASDEDLGQNGEVSYTLLTSTHLFAINSETGSIYVSSQLDRESISDFTLKIQARDKAERGNQMFSETTLRVYLEDVNDCAPTFIPRSYSCRVLEDLPIGAVIAWLQTQDPDLGSGGWVRYSLPNDFNGTFKIHAESGTIKVAKDLDYEKQQFYNLSVVAEDLGFPVKLRSESYLEVEVIDVNENLNEPYFSEIAVRGTVKENSRHGTSVLQVTAQDDDKGRDGVIRYSINATSGLGRFSIDEETGMIYTTGSLDCETQDSYWLTVYALDRGVVPLSASVEVFIQVEDVNDNAPLTSEPIYHPYVMENSPKDVSVVRIQAQDLDVTASDSRLMYRITAGNPQNFFSINSNTGLITTTSRKLDREQQAEHFLEVTVIDGGGIFRQSTVWVIVHVQDENDNMPEFKESVYRIRLPERDRNKRGDPVYRVFAYDRDEGSNADLTYSIVDGNNEGKFVIDSKTAMVSSRKMVTAGGYDILTIKAIDNGTPQKWSTARLHIEWIRKPVPSPLPLRFTAAIYNFTVAENAKVYESVGMVSVWQTETPLWFDIIGNYDGPFDIQRGMGTIVIARPLDAETQSLYNMTVQVTDGTDTATTQVYFYNDNSPIFSERTYEVLVSEDTPADTEVLRVRARDKDERAKLSYSIHGSVDPASMRMFRINPGTGVMYTADRLDYETRTQHILTIMVKDQEFPYYRDLAQIIVTLEDANDQPPFFTRTIYDSTVFESAPPGTSALQVIALDRDSGRNGEIVYSIDAGNTGGIFGIDPLSGIISVARELDLTTVGFYTLTVRSTDGGTPALSSTTTARIAISLSDFSSPKFAQQEYQAEITENVAIGTFVILVCAISRTTLIYDIIQGNDEKRFKINRYTGVITTQRNFDFEMTSSYMLVIQAVNMAEIASSVTVCIQVVDENDNPPVFQELSYTGTISEAAPINSVVISEDGKPLVIEATDADKNHNALLVFQIVEDTAKLFFTVDSGTGSIRTIAKLDYEKFSAFYFSVNVRDSGRPHLTAEKPAKVLIRVVNINDSPPQFSQEAYNTVLLLPTYVGVEVLRVEAADPDMTTNLMYYLTDSNLEHFEMDSSSGVVTVKNNKLSKDRYRFSVKVSDGRYICTALVTVLVREAIDSGLLFSQTSYSSSVLENSVNITTVSIVNAVGNRLNEPLKYTLLNAGRHFTIHPTSGVIQTTGVSFDREKQELYELVVEASREYDQLRVARVTVRVEVEDVNDNAPEFLGLPYYAAVQVDADPGSSIFQVSVTDLDKGINGDVYYELKEDHPHFEVNNLTGELTLKKAFDADLSNVEYPLVVLARDAGYPSLFTVVELPVTVVNKAMPVFDKSFYCISVREDIAESTPILCINATSPEGQNIIYTIVEGDPSFQFDIGFDSGVISVIYPLDYETTPYYRLSIRSTDTLTGARSEVDVDIVVVDVNDNGPAFRNVSYTTTLPENSMIGSSVIQLWATDKDSEKNSVISYQILSDGFNSTDYFHIDSTSGLVLTARLLDYELTPSFSFIVRATDNGFPSQSSEVTVTVLVSDVNDNPPSFSQPLYEAFVSELAPRGHIVTCVQASDADSSDAENLRYSILTGDEKMNFIIDTQTGVISMSGQRRQGIRSAYNINVSVSDGVFTNTAQVNIRVMGANLYSPVFSQRFYLAEVRENAPAGTRVIQVRATDEDSGIFGQVMYSFINDLGKTQFYIGADGLITTAQKLDRENPVNRDIVLTVMALDGGGRASFCTVRVILADENDNAPRFRAIEYRVSIKANVPMGSLVTQIQAQDPDSGDNGRVSYSLYSETRLPLVDVLEIEPDSGWMVTKGSMAHLRGTVLSFFVKATDGGIPAKHSLVSAFIHVLPPDANVPSFTQPQYSYTVPEDTPVGTVLGSVYLSPGQTAFFSVVNGETGESNQGGTFLVERETGILRLVNPLDYELINIYRFKVAATMRQALVESMSVVDVEVKVLDVNDNKPLFETSSYVAMVMEGMPRGTRVIQVRALDPDWGSNGQVYYNLGPTLNQEQDKASRSKSAAGVMFVIDSKTGWITTLGDLDHEMCPSYTFNVVASDLGEGVSLSSTAIVTVAITDVNDNPPTFEREYYRGAVRESDPLGEVVSVLSTRDGDSSDQNRLVSFHITGGNPKGIFALAPVQGEWKVFVKRPLDREEQDRYLLNITASDGLFVTRIGVEVTVMDANDNSPICNQAQYEGSFPEDVPINTVILTVGATDLDSGVNAEIQYSLFGIGVEDFYMDANTGISVQALLTYGFILWTLLIFQFLKQNFNKIICLLPGLNRKIVYSLVDSAGSVFSTDPSSGVVILEKPLDREVQDSYQIRIKATDRAGGDGSLSTEVDLTIIVLDVNDNPPVFQKQDYAVTVPEDLNKPAGTTILTLSVSDKDSPRNGAPFEFRIVSGNEGNAFSLDQNGELRTSRVFGPDATREYTLEIQARDSGKPRLSSTSFVFVRVIGDSLFKPVAFPLEINIVMAADVFPGGIIGKIYATDRDENDVLSFSQRSQTKSLFKISRLDGKIVALNGLEPGRYSLNATVSDGRFSVMVGISVQVEQATDEMVQNAVTLRFQDLSPEDFVGVYMEEVKKVLRTSLFGDETGVIDGPDPLHILGVQPLGRSSQLEVLLAVENPDGGYMGPGELALKLEEAKGFLKGALRVVSVLDQSCSEELECGERVCELTLSLDPIGLVPYTTSRVSFVSPRFSRKETCTTCTSMTFHFGFHCYTCLSFFRKNVNEIKTWIRRPLVELTRSDPYSELLSVFVQIEEGRLWFQMDCDNRLDILGISGRPINDGSWHTVTLELSSNYTLLSLDDSYVERRRSARAPVRIWPLAADGSLFFGAQVLHGPVGRGAQRPPRAQEGFQGCLGSIMLNGNELPLQNKRSRYAEVAGLSDVKLGCVLYPDPCLGRPCQNGASCTKLSSGDFSCSCLPQFTGSRCEMEVTSCVPSPCQNGGDCKAVGNTFLCGCLKGFTGLMVLLLLFPIKPKATHEQLSEKSGILGAVPFSSLSFYIVGRKYMKI</sequence>
<feature type="domain" description="Cadherin" evidence="18">
    <location>
        <begin position="1357"/>
        <end position="1449"/>
    </location>
</feature>
<dbReference type="FunFam" id="2.60.40.60:FF:000065">
    <property type="entry name" value="FAT atypical cadherin 1"/>
    <property type="match status" value="1"/>
</dbReference>
<dbReference type="FunFam" id="2.60.40.60:FF:000015">
    <property type="entry name" value="FAT atypical cadherin 1"/>
    <property type="match status" value="2"/>
</dbReference>
<feature type="domain" description="Cadherin" evidence="18">
    <location>
        <begin position="154"/>
        <end position="261"/>
    </location>
</feature>
<dbReference type="GO" id="GO:0001764">
    <property type="term" value="P:neuron migration"/>
    <property type="evidence" value="ECO:0007669"/>
    <property type="project" value="UniProtKB-ARBA"/>
</dbReference>
<dbReference type="GO" id="GO:0048667">
    <property type="term" value="P:cell morphogenesis involved in neuron differentiation"/>
    <property type="evidence" value="ECO:0007669"/>
    <property type="project" value="UniProtKB-ARBA"/>
</dbReference>
<dbReference type="InterPro" id="IPR015919">
    <property type="entry name" value="Cadherin-like_sf"/>
</dbReference>
<feature type="domain" description="Cadherin" evidence="18">
    <location>
        <begin position="930"/>
        <end position="1036"/>
    </location>
</feature>
<dbReference type="InterPro" id="IPR001881">
    <property type="entry name" value="EGF-like_Ca-bd_dom"/>
</dbReference>
<dbReference type="FunFam" id="2.60.40.60:FF:000100">
    <property type="entry name" value="protocadherin Fat 2"/>
    <property type="match status" value="1"/>
</dbReference>
<keyword evidence="9" id="KW-1133">Transmembrane helix</keyword>
<dbReference type="PROSITE" id="PS50026">
    <property type="entry name" value="EGF_3"/>
    <property type="match status" value="2"/>
</dbReference>
<dbReference type="FunFam" id="2.60.40.60:FF:000032">
    <property type="entry name" value="FAT atypical cadherin 1"/>
    <property type="match status" value="1"/>
</dbReference>
<evidence type="ECO:0000256" key="6">
    <source>
        <dbReference type="ARBA" id="ARBA00022737"/>
    </source>
</evidence>
<dbReference type="PROSITE" id="PS00232">
    <property type="entry name" value="CADHERIN_1"/>
    <property type="match status" value="11"/>
</dbReference>
<dbReference type="Gene3D" id="2.60.120.200">
    <property type="match status" value="1"/>
</dbReference>
<feature type="domain" description="Cadherin" evidence="18">
    <location>
        <begin position="720"/>
        <end position="824"/>
    </location>
</feature>
<dbReference type="GO" id="GO:0043005">
    <property type="term" value="C:neuron projection"/>
    <property type="evidence" value="ECO:0007669"/>
    <property type="project" value="UniProtKB-ARBA"/>
</dbReference>
<dbReference type="SMART" id="SM00181">
    <property type="entry name" value="EGF"/>
    <property type="match status" value="2"/>
</dbReference>
<comment type="caution">
    <text evidence="14">Lacks conserved residue(s) required for the propagation of feature annotation.</text>
</comment>
<feature type="domain" description="Cadherin" evidence="18">
    <location>
        <begin position="1556"/>
        <end position="1660"/>
    </location>
</feature>
<dbReference type="FunFam" id="2.60.40.60:FF:000021">
    <property type="entry name" value="FAT atypical cadherin 1"/>
    <property type="match status" value="2"/>
</dbReference>
<dbReference type="FunFam" id="2.60.40.60:FF:000080">
    <property type="entry name" value="FAT atypical cadherin 1"/>
    <property type="match status" value="1"/>
</dbReference>
<dbReference type="FunFam" id="2.60.40.60:FF:000165">
    <property type="entry name" value="FAT atypical cadherin 3"/>
    <property type="match status" value="1"/>
</dbReference>
<dbReference type="PANTHER" id="PTHR24026:SF136">
    <property type="entry name" value="PROTOCADHERIN-23"/>
    <property type="match status" value="1"/>
</dbReference>
<evidence type="ECO:0000256" key="7">
    <source>
        <dbReference type="ARBA" id="ARBA00022837"/>
    </source>
</evidence>
<keyword evidence="5 15" id="KW-0732">Signal</keyword>
<dbReference type="PROSITE" id="PS00022">
    <property type="entry name" value="EGF_1"/>
    <property type="match status" value="1"/>
</dbReference>
<feature type="domain" description="Cadherin" evidence="18">
    <location>
        <begin position="2921"/>
        <end position="3025"/>
    </location>
</feature>
<dbReference type="SMART" id="SM00179">
    <property type="entry name" value="EGF_CA"/>
    <property type="match status" value="2"/>
</dbReference>
<dbReference type="InterPro" id="IPR020894">
    <property type="entry name" value="Cadherin_CS"/>
</dbReference>
<dbReference type="GO" id="GO:0009887">
    <property type="term" value="P:animal organ morphogenesis"/>
    <property type="evidence" value="ECO:0007669"/>
    <property type="project" value="UniProtKB-ARBA"/>
</dbReference>
<dbReference type="Gene3D" id="2.10.25.10">
    <property type="entry name" value="Laminin"/>
    <property type="match status" value="2"/>
</dbReference>
<dbReference type="FunFam" id="2.60.40.60:FF:000041">
    <property type="entry name" value="FAT atypical cadherin 1"/>
    <property type="match status" value="1"/>
</dbReference>
<keyword evidence="7 13" id="KW-0106">Calcium</keyword>
<organism evidence="19 20">
    <name type="scientific">Cyprinus carpio carpio</name>
    <dbReference type="NCBI Taxonomy" id="630221"/>
    <lineage>
        <taxon>Eukaryota</taxon>
        <taxon>Metazoa</taxon>
        <taxon>Chordata</taxon>
        <taxon>Craniata</taxon>
        <taxon>Vertebrata</taxon>
        <taxon>Euteleostomi</taxon>
        <taxon>Actinopterygii</taxon>
        <taxon>Neopterygii</taxon>
        <taxon>Teleostei</taxon>
        <taxon>Ostariophysi</taxon>
        <taxon>Cypriniformes</taxon>
        <taxon>Cyprinidae</taxon>
        <taxon>Cyprininae</taxon>
        <taxon>Cyprinus</taxon>
    </lineage>
</organism>
<evidence type="ECO:0000259" key="16">
    <source>
        <dbReference type="PROSITE" id="PS50025"/>
    </source>
</evidence>
<feature type="domain" description="Cadherin" evidence="18">
    <location>
        <begin position="1037"/>
        <end position="1141"/>
    </location>
</feature>
<dbReference type="FunFam" id="2.10.25.10:FF:000172">
    <property type="entry name" value="FAT atypical cadherin 3"/>
    <property type="match status" value="1"/>
</dbReference>
<feature type="domain" description="Cadherin" evidence="18">
    <location>
        <begin position="2588"/>
        <end position="2695"/>
    </location>
</feature>
<dbReference type="CDD" id="cd00054">
    <property type="entry name" value="EGF_CA"/>
    <property type="match status" value="1"/>
</dbReference>
<dbReference type="FunFam" id="2.60.40.60:FF:000058">
    <property type="entry name" value="FAT atypical cadherin 3"/>
    <property type="match status" value="1"/>
</dbReference>
<feature type="domain" description="EGF-like" evidence="17">
    <location>
        <begin position="3768"/>
        <end position="3804"/>
    </location>
</feature>
<feature type="domain" description="Cadherin" evidence="18">
    <location>
        <begin position="467"/>
        <end position="572"/>
    </location>
</feature>
<feature type="domain" description="Cadherin" evidence="18">
    <location>
        <begin position="2696"/>
        <end position="2801"/>
    </location>
</feature>
<protein>
    <submittedName>
        <fullName evidence="19">FAT atypical cadherin 3b</fullName>
    </submittedName>
</protein>
<dbReference type="Pfam" id="PF02210">
    <property type="entry name" value="Laminin_G_2"/>
    <property type="match status" value="1"/>
</dbReference>
<feature type="domain" description="Cadherin" evidence="18">
    <location>
        <begin position="2484"/>
        <end position="2587"/>
    </location>
</feature>
<feature type="disulfide bond" evidence="14">
    <location>
        <begin position="3756"/>
        <end position="3765"/>
    </location>
</feature>
<evidence type="ECO:0000256" key="12">
    <source>
        <dbReference type="ARBA" id="ARBA00023180"/>
    </source>
</evidence>
<dbReference type="InterPro" id="IPR000742">
    <property type="entry name" value="EGF"/>
</dbReference>
<keyword evidence="8" id="KW-0130">Cell adhesion</keyword>
<evidence type="ECO:0000256" key="15">
    <source>
        <dbReference type="SAM" id="SignalP"/>
    </source>
</evidence>
<feature type="domain" description="Cadherin" evidence="18">
    <location>
        <begin position="3026"/>
        <end position="3190"/>
    </location>
</feature>
<keyword evidence="12" id="KW-0325">Glycoprotein</keyword>
<evidence type="ECO:0000256" key="5">
    <source>
        <dbReference type="ARBA" id="ARBA00022729"/>
    </source>
</evidence>
<feature type="domain" description="Cadherin" evidence="18">
    <location>
        <begin position="2072"/>
        <end position="2173"/>
    </location>
</feature>
<feature type="domain" description="Cadherin" evidence="18">
    <location>
        <begin position="1661"/>
        <end position="1758"/>
    </location>
</feature>
<dbReference type="PANTHER" id="PTHR24026">
    <property type="entry name" value="FAT ATYPICAL CADHERIN-RELATED"/>
    <property type="match status" value="1"/>
</dbReference>
<reference evidence="19" key="1">
    <citation type="submission" date="2025-08" db="UniProtKB">
        <authorList>
            <consortium name="Ensembl"/>
        </authorList>
    </citation>
    <scope>IDENTIFICATION</scope>
</reference>
<feature type="domain" description="Cadherin" evidence="18">
    <location>
        <begin position="1142"/>
        <end position="1248"/>
    </location>
</feature>
<feature type="domain" description="Cadherin" evidence="18">
    <location>
        <begin position="2174"/>
        <end position="2274"/>
    </location>
</feature>
<dbReference type="SMART" id="SM00112">
    <property type="entry name" value="CA"/>
    <property type="match status" value="29"/>
</dbReference>
<keyword evidence="2" id="KW-0217">Developmental protein</keyword>
<dbReference type="GO" id="GO:0005509">
    <property type="term" value="F:calcium ion binding"/>
    <property type="evidence" value="ECO:0007669"/>
    <property type="project" value="UniProtKB-UniRule"/>
</dbReference>
<dbReference type="FunFam" id="2.60.40.60:FF:000084">
    <property type="entry name" value="FAT atypical cadherin 3"/>
    <property type="match status" value="1"/>
</dbReference>
<evidence type="ECO:0000259" key="18">
    <source>
        <dbReference type="PROSITE" id="PS50268"/>
    </source>
</evidence>
<keyword evidence="6" id="KW-0677">Repeat</keyword>
<feature type="domain" description="Cadherin" evidence="18">
    <location>
        <begin position="2275"/>
        <end position="2381"/>
    </location>
</feature>
<dbReference type="Pfam" id="PF00028">
    <property type="entry name" value="Cadherin"/>
    <property type="match status" value="25"/>
</dbReference>
<dbReference type="FunFam" id="2.60.40.60:FF:000059">
    <property type="entry name" value="FAT atypical cadherin 3"/>
    <property type="match status" value="1"/>
</dbReference>
<keyword evidence="20" id="KW-1185">Reference proteome</keyword>
<evidence type="ECO:0000256" key="13">
    <source>
        <dbReference type="PROSITE-ProRule" id="PRU00043"/>
    </source>
</evidence>
<dbReference type="FunFam" id="2.60.40.60:FF:000064">
    <property type="entry name" value="FAT atypical cadherin 1"/>
    <property type="match status" value="1"/>
</dbReference>
<evidence type="ECO:0000256" key="11">
    <source>
        <dbReference type="ARBA" id="ARBA00023157"/>
    </source>
</evidence>
<keyword evidence="11 14" id="KW-1015">Disulfide bond</keyword>
<dbReference type="CDD" id="cd11304">
    <property type="entry name" value="Cadherin_repeat"/>
    <property type="match status" value="30"/>
</dbReference>
<dbReference type="SUPFAM" id="SSF49899">
    <property type="entry name" value="Concanavalin A-like lectins/glucanases"/>
    <property type="match status" value="1"/>
</dbReference>
<dbReference type="FunFam" id="2.60.40.60:FF:000052">
    <property type="entry name" value="FAT atypical cadherin 1"/>
    <property type="match status" value="1"/>
</dbReference>
<evidence type="ECO:0000256" key="4">
    <source>
        <dbReference type="ARBA" id="ARBA00022692"/>
    </source>
</evidence>
<dbReference type="Proteomes" id="UP001108240">
    <property type="component" value="Unplaced"/>
</dbReference>
<dbReference type="FunFam" id="2.60.40.60:FF:000051">
    <property type="entry name" value="FAT atypical cadherin 1"/>
    <property type="match status" value="1"/>
</dbReference>
<feature type="chain" id="PRO_5039889650" evidence="15">
    <location>
        <begin position="27"/>
        <end position="3846"/>
    </location>
</feature>
<evidence type="ECO:0000259" key="17">
    <source>
        <dbReference type="PROSITE" id="PS50026"/>
    </source>
</evidence>
<dbReference type="Ensembl" id="ENSCCRT00000162889.1">
    <property type="protein sequence ID" value="ENSCCRP00000154607.1"/>
    <property type="gene ID" value="ENSCCRG00000070173.1"/>
</dbReference>
<dbReference type="SUPFAM" id="SSF57196">
    <property type="entry name" value="EGF/Laminin"/>
    <property type="match status" value="2"/>
</dbReference>
<evidence type="ECO:0000256" key="10">
    <source>
        <dbReference type="ARBA" id="ARBA00023136"/>
    </source>
</evidence>
<dbReference type="InterPro" id="IPR001791">
    <property type="entry name" value="Laminin_G"/>
</dbReference>
<keyword evidence="4" id="KW-0812">Transmembrane</keyword>
<keyword evidence="3 14" id="KW-0245">EGF-like domain</keyword>
<dbReference type="FunFam" id="2.60.40.60:FF:000061">
    <property type="entry name" value="FAT atypical cadherin 3"/>
    <property type="match status" value="2"/>
</dbReference>
<feature type="domain" description="Cadherin" evidence="18">
    <location>
        <begin position="1970"/>
        <end position="2071"/>
    </location>
</feature>
<dbReference type="GO" id="GO:0007156">
    <property type="term" value="P:homophilic cell adhesion via plasma membrane adhesion molecules"/>
    <property type="evidence" value="ECO:0007669"/>
    <property type="project" value="InterPro"/>
</dbReference>
<dbReference type="FunFam" id="2.60.40.60:FF:000035">
    <property type="entry name" value="Protocadherin Fat 3"/>
    <property type="match status" value="1"/>
</dbReference>
<feature type="domain" description="Cadherin" evidence="18">
    <location>
        <begin position="825"/>
        <end position="929"/>
    </location>
</feature>
<evidence type="ECO:0000256" key="2">
    <source>
        <dbReference type="ARBA" id="ARBA00022473"/>
    </source>
</evidence>
<dbReference type="Gene3D" id="2.60.40.60">
    <property type="entry name" value="Cadherins"/>
    <property type="match status" value="30"/>
</dbReference>
<evidence type="ECO:0000313" key="19">
    <source>
        <dbReference type="Ensembl" id="ENSCCRP00000154607.1"/>
    </source>
</evidence>
<feature type="signal peptide" evidence="15">
    <location>
        <begin position="1"/>
        <end position="26"/>
    </location>
</feature>
<evidence type="ECO:0000256" key="3">
    <source>
        <dbReference type="ARBA" id="ARBA00022536"/>
    </source>
</evidence>
<dbReference type="InterPro" id="IPR013320">
    <property type="entry name" value="ConA-like_dom_sf"/>
</dbReference>
<dbReference type="FunFam" id="2.60.40.60:FF:000067">
    <property type="entry name" value="FAT atypical cadherin 1"/>
    <property type="match status" value="1"/>
</dbReference>
<dbReference type="FunFam" id="2.60.40.60:FF:000026">
    <property type="entry name" value="FAT atypical cadherin 1"/>
    <property type="match status" value="2"/>
</dbReference>
<keyword evidence="10" id="KW-0472">Membrane</keyword>
<evidence type="ECO:0000256" key="8">
    <source>
        <dbReference type="ARBA" id="ARBA00022889"/>
    </source>
</evidence>
<dbReference type="FunFam" id="2.60.40.60:FF:000053">
    <property type="entry name" value="FAT atypical cadherin 3"/>
    <property type="match status" value="1"/>
</dbReference>
<dbReference type="SUPFAM" id="SSF49313">
    <property type="entry name" value="Cadherin-like"/>
    <property type="match status" value="31"/>
</dbReference>
<dbReference type="GO" id="GO:0005886">
    <property type="term" value="C:plasma membrane"/>
    <property type="evidence" value="ECO:0007669"/>
    <property type="project" value="InterPro"/>
</dbReference>
<feature type="domain" description="Laminin G" evidence="16">
    <location>
        <begin position="3517"/>
        <end position="3726"/>
    </location>
</feature>
<dbReference type="FunFam" id="2.60.40.60:FF:000039">
    <property type="entry name" value="FAT atypical cadherin 3"/>
    <property type="match status" value="1"/>
</dbReference>
<dbReference type="GO" id="GO:0016358">
    <property type="term" value="P:dendrite development"/>
    <property type="evidence" value="ECO:0007669"/>
    <property type="project" value="UniProtKB-ARBA"/>
</dbReference>
<name>A0A9J8BBZ9_CYPCA</name>
<dbReference type="CDD" id="cd00053">
    <property type="entry name" value="EGF"/>
    <property type="match status" value="1"/>
</dbReference>
<dbReference type="FunFam" id="2.60.40.60:FF:000066">
    <property type="entry name" value="FAT atypical cadherin 1"/>
    <property type="match status" value="1"/>
</dbReference>
<feature type="domain" description="Cadherin" evidence="18">
    <location>
        <begin position="580"/>
        <end position="675"/>
    </location>
</feature>
<feature type="domain" description="Cadherin" evidence="18">
    <location>
        <begin position="2382"/>
        <end position="2483"/>
    </location>
</feature>
<dbReference type="SMART" id="SM00282">
    <property type="entry name" value="LamG"/>
    <property type="match status" value="1"/>
</dbReference>
<dbReference type="PRINTS" id="PR00205">
    <property type="entry name" value="CADHERIN"/>
</dbReference>
<feature type="domain" description="EGF-like" evidence="17">
    <location>
        <begin position="3729"/>
        <end position="3766"/>
    </location>
</feature>
<reference evidence="19" key="2">
    <citation type="submission" date="2025-09" db="UniProtKB">
        <authorList>
            <consortium name="Ensembl"/>
        </authorList>
    </citation>
    <scope>IDENTIFICATION</scope>
</reference>
<feature type="domain" description="Cadherin" evidence="18">
    <location>
        <begin position="2802"/>
        <end position="2920"/>
    </location>
</feature>
<feature type="domain" description="Cadherin" evidence="18">
    <location>
        <begin position="39"/>
        <end position="153"/>
    </location>
</feature>
<evidence type="ECO:0000256" key="1">
    <source>
        <dbReference type="ARBA" id="ARBA00004167"/>
    </source>
</evidence>
<proteinExistence type="predicted"/>
<feature type="domain" description="Cadherin" evidence="18">
    <location>
        <begin position="1249"/>
        <end position="1341"/>
    </location>
</feature>
<dbReference type="GeneTree" id="ENSGT00940000154981"/>
<dbReference type="FunFam" id="2.60.40.60:FF:000013">
    <property type="entry name" value="Cadherin EGF LAG seven-pass G-type receptor"/>
    <property type="match status" value="1"/>
</dbReference>
<accession>A0A9J8BBZ9</accession>
<comment type="subcellular location">
    <subcellularLocation>
        <location evidence="1">Membrane</location>
        <topology evidence="1">Single-pass membrane protein</topology>
    </subcellularLocation>
</comment>
<dbReference type="CDD" id="cd00110">
    <property type="entry name" value="LamG"/>
    <property type="match status" value="1"/>
</dbReference>
<dbReference type="PROSITE" id="PS50268">
    <property type="entry name" value="CADHERIN_2"/>
    <property type="match status" value="29"/>
</dbReference>
<dbReference type="GO" id="GO:0048646">
    <property type="term" value="P:anatomical structure formation involved in morphogenesis"/>
    <property type="evidence" value="ECO:0007669"/>
    <property type="project" value="UniProtKB-ARBA"/>
</dbReference>
<evidence type="ECO:0000256" key="9">
    <source>
        <dbReference type="ARBA" id="ARBA00022989"/>
    </source>
</evidence>